<protein>
    <submittedName>
        <fullName evidence="2">Uncharacterized protein</fullName>
    </submittedName>
</protein>
<dbReference type="EMBL" id="AMXN01000003">
    <property type="protein sequence ID" value="ELS61507.1"/>
    <property type="molecule type" value="Genomic_DNA"/>
</dbReference>
<gene>
    <name evidence="2" type="ORF">BSI_18800</name>
</gene>
<organism evidence="2 3">
    <name type="scientific">Bacillus inaquosorum KCTC 13429</name>
    <dbReference type="NCBI Taxonomy" id="1236548"/>
    <lineage>
        <taxon>Bacteria</taxon>
        <taxon>Bacillati</taxon>
        <taxon>Bacillota</taxon>
        <taxon>Bacilli</taxon>
        <taxon>Bacillales</taxon>
        <taxon>Bacillaceae</taxon>
        <taxon>Bacillus</taxon>
    </lineage>
</organism>
<proteinExistence type="predicted"/>
<dbReference type="Proteomes" id="UP000011182">
    <property type="component" value="Unassembled WGS sequence"/>
</dbReference>
<evidence type="ECO:0000313" key="2">
    <source>
        <dbReference type="EMBL" id="ELS61507.1"/>
    </source>
</evidence>
<evidence type="ECO:0000313" key="3">
    <source>
        <dbReference type="Proteomes" id="UP000011182"/>
    </source>
</evidence>
<dbReference type="AlphaFoldDB" id="A0A9W5LIV4"/>
<feature type="compositionally biased region" description="Basic and acidic residues" evidence="1">
    <location>
        <begin position="25"/>
        <end position="34"/>
    </location>
</feature>
<comment type="caution">
    <text evidence="2">The sequence shown here is derived from an EMBL/GenBank/DDBJ whole genome shotgun (WGS) entry which is preliminary data.</text>
</comment>
<sequence length="40" mass="4095">MAKVIQLSDELSNKIAAGGGGGADRQNRGDECGKSHPAVR</sequence>
<name>A0A9W5LIV4_9BACI</name>
<feature type="region of interest" description="Disordered" evidence="1">
    <location>
        <begin position="14"/>
        <end position="40"/>
    </location>
</feature>
<accession>A0A9W5LIV4</accession>
<reference evidence="2 3" key="1">
    <citation type="journal article" date="2014" name="Syst. Appl. Microbiol.">
        <title>Genomic insights into the taxonomic status of the three subspecies of Bacillus subtilis.</title>
        <authorList>
            <person name="Yi H."/>
            <person name="Chun J."/>
            <person name="Cha C.J."/>
        </authorList>
    </citation>
    <scope>NUCLEOTIDE SEQUENCE [LARGE SCALE GENOMIC DNA]</scope>
    <source>
        <strain evidence="2 3">KCTC 13429</strain>
    </source>
</reference>
<keyword evidence="3" id="KW-1185">Reference proteome</keyword>
<evidence type="ECO:0000256" key="1">
    <source>
        <dbReference type="SAM" id="MobiDB-lite"/>
    </source>
</evidence>